<gene>
    <name evidence="6" type="primary">LSM1</name>
    <name evidence="8" type="ORF">CDCA_CDCA02G0626</name>
</gene>
<evidence type="ECO:0000256" key="5">
    <source>
        <dbReference type="ARBA" id="ARBA00023274"/>
    </source>
</evidence>
<dbReference type="InterPro" id="IPR044642">
    <property type="entry name" value="PTHR15588"/>
</dbReference>
<keyword evidence="9" id="KW-1185">Reference proteome</keyword>
<comment type="subcellular location">
    <subcellularLocation>
        <location evidence="6">Cytoplasm</location>
    </subcellularLocation>
    <subcellularLocation>
        <location evidence="6">Cytoplasm</location>
        <location evidence="6">P-body</location>
    </subcellularLocation>
</comment>
<dbReference type="Proteomes" id="UP001301350">
    <property type="component" value="Unassembled WGS sequence"/>
</dbReference>
<evidence type="ECO:0000256" key="3">
    <source>
        <dbReference type="ARBA" id="ARBA00022664"/>
    </source>
</evidence>
<dbReference type="InterPro" id="IPR001163">
    <property type="entry name" value="Sm_dom_euk/arc"/>
</dbReference>
<keyword evidence="3 6" id="KW-0507">mRNA processing</keyword>
<dbReference type="GO" id="GO:0000290">
    <property type="term" value="P:deadenylation-dependent decapping of nuclear-transcribed mRNA"/>
    <property type="evidence" value="ECO:0007669"/>
    <property type="project" value="TreeGrafter"/>
</dbReference>
<comment type="similarity">
    <text evidence="1 6">Belongs to the snRNP Sm proteins family.</text>
</comment>
<dbReference type="Pfam" id="PF01423">
    <property type="entry name" value="LSM"/>
    <property type="match status" value="1"/>
</dbReference>
<comment type="subunit">
    <text evidence="6">LSm subunits form a heteromer with a donut shape.</text>
</comment>
<dbReference type="PANTHER" id="PTHR15588">
    <property type="entry name" value="LSM1"/>
    <property type="match status" value="1"/>
</dbReference>
<dbReference type="Gene3D" id="2.30.30.100">
    <property type="match status" value="1"/>
</dbReference>
<dbReference type="InterPro" id="IPR047575">
    <property type="entry name" value="Sm"/>
</dbReference>
<feature type="domain" description="Sm" evidence="7">
    <location>
        <begin position="1"/>
        <end position="76"/>
    </location>
</feature>
<sequence>MSQALSEDLDQRVLVCLRDGRLFLGYLRSYDQYSNLVLEDAVERVVVRNEAFADVPCGLRVIRGENVVLFGRVADESGELRMRHRLRQVSEEEIRRMQEAAAADQAAVRRRDKLEWPVFDDGAF</sequence>
<evidence type="ECO:0000259" key="7">
    <source>
        <dbReference type="PROSITE" id="PS52002"/>
    </source>
</evidence>
<dbReference type="GO" id="GO:0003729">
    <property type="term" value="F:mRNA binding"/>
    <property type="evidence" value="ECO:0007669"/>
    <property type="project" value="TreeGrafter"/>
</dbReference>
<organism evidence="8 9">
    <name type="scientific">Cyanidium caldarium</name>
    <name type="common">Red alga</name>
    <dbReference type="NCBI Taxonomy" id="2771"/>
    <lineage>
        <taxon>Eukaryota</taxon>
        <taxon>Rhodophyta</taxon>
        <taxon>Bangiophyceae</taxon>
        <taxon>Cyanidiales</taxon>
        <taxon>Cyanidiaceae</taxon>
        <taxon>Cyanidium</taxon>
    </lineage>
</organism>
<dbReference type="GO" id="GO:1990904">
    <property type="term" value="C:ribonucleoprotein complex"/>
    <property type="evidence" value="ECO:0007669"/>
    <property type="project" value="UniProtKB-KW"/>
</dbReference>
<dbReference type="SUPFAM" id="SSF50182">
    <property type="entry name" value="Sm-like ribonucleoproteins"/>
    <property type="match status" value="1"/>
</dbReference>
<dbReference type="PROSITE" id="PS52002">
    <property type="entry name" value="SM"/>
    <property type="match status" value="1"/>
</dbReference>
<name>A0AAV9IR94_CYACA</name>
<reference evidence="8 9" key="1">
    <citation type="submission" date="2022-07" db="EMBL/GenBank/DDBJ databases">
        <title>Genome-wide signatures of adaptation to extreme environments.</title>
        <authorList>
            <person name="Cho C.H."/>
            <person name="Yoon H.S."/>
        </authorList>
    </citation>
    <scope>NUCLEOTIDE SEQUENCE [LARGE SCALE GENOMIC DNA]</scope>
    <source>
        <strain evidence="8 9">DBV 063 E5</strain>
    </source>
</reference>
<dbReference type="GO" id="GO:0000932">
    <property type="term" value="C:P-body"/>
    <property type="evidence" value="ECO:0007669"/>
    <property type="project" value="UniProtKB-SubCell"/>
</dbReference>
<dbReference type="InterPro" id="IPR010920">
    <property type="entry name" value="LSM_dom_sf"/>
</dbReference>
<dbReference type="GO" id="GO:0006397">
    <property type="term" value="P:mRNA processing"/>
    <property type="evidence" value="ECO:0007669"/>
    <property type="project" value="UniProtKB-UniRule"/>
</dbReference>
<accession>A0AAV9IR94</accession>
<evidence type="ECO:0000256" key="6">
    <source>
        <dbReference type="RuleBase" id="RU365047"/>
    </source>
</evidence>
<dbReference type="CDD" id="cd01728">
    <property type="entry name" value="LSm1"/>
    <property type="match status" value="1"/>
</dbReference>
<evidence type="ECO:0000256" key="2">
    <source>
        <dbReference type="ARBA" id="ARBA00022490"/>
    </source>
</evidence>
<dbReference type="PANTHER" id="PTHR15588:SF8">
    <property type="entry name" value="U6 SNRNA-ASSOCIATED SM-LIKE PROTEIN LSM1"/>
    <property type="match status" value="1"/>
</dbReference>
<keyword evidence="2 6" id="KW-0963">Cytoplasm</keyword>
<comment type="caution">
    <text evidence="8">The sequence shown here is derived from an EMBL/GenBank/DDBJ whole genome shotgun (WGS) entry which is preliminary data.</text>
</comment>
<dbReference type="AlphaFoldDB" id="A0AAV9IR94"/>
<proteinExistence type="inferred from homology"/>
<dbReference type="GO" id="GO:1990726">
    <property type="term" value="C:Lsm1-7-Pat1 complex"/>
    <property type="evidence" value="ECO:0007669"/>
    <property type="project" value="TreeGrafter"/>
</dbReference>
<comment type="function">
    <text evidence="6">Probably involved with other LSm subunits in the general process of degradation of mRNAs.</text>
</comment>
<evidence type="ECO:0000256" key="1">
    <source>
        <dbReference type="ARBA" id="ARBA00006850"/>
    </source>
</evidence>
<protein>
    <recommendedName>
        <fullName evidence="6">U6 snRNA-associated Sm-like protein LSm1</fullName>
    </recommendedName>
</protein>
<keyword evidence="5 6" id="KW-0687">Ribonucleoprotein</keyword>
<evidence type="ECO:0000256" key="4">
    <source>
        <dbReference type="ARBA" id="ARBA00022884"/>
    </source>
</evidence>
<evidence type="ECO:0000313" key="8">
    <source>
        <dbReference type="EMBL" id="KAK4534601.1"/>
    </source>
</evidence>
<evidence type="ECO:0000313" key="9">
    <source>
        <dbReference type="Proteomes" id="UP001301350"/>
    </source>
</evidence>
<dbReference type="SMART" id="SM00651">
    <property type="entry name" value="Sm"/>
    <property type="match status" value="1"/>
</dbReference>
<dbReference type="EMBL" id="JANCYW010000002">
    <property type="protein sequence ID" value="KAK4534601.1"/>
    <property type="molecule type" value="Genomic_DNA"/>
</dbReference>
<dbReference type="InterPro" id="IPR034104">
    <property type="entry name" value="Lsm1"/>
</dbReference>
<keyword evidence="4 6" id="KW-0694">RNA-binding</keyword>